<keyword evidence="3" id="KW-1185">Reference proteome</keyword>
<dbReference type="InterPro" id="IPR042099">
    <property type="entry name" value="ANL_N_sf"/>
</dbReference>
<dbReference type="InterPro" id="IPR045851">
    <property type="entry name" value="AMP-bd_C_sf"/>
</dbReference>
<protein>
    <submittedName>
        <fullName evidence="2">Phenylacetate-CoA ligase</fullName>
    </submittedName>
</protein>
<feature type="domain" description="AMP-dependent ligase C-terminal" evidence="1">
    <location>
        <begin position="364"/>
        <end position="457"/>
    </location>
</feature>
<dbReference type="Gene3D" id="3.30.300.30">
    <property type="match status" value="1"/>
</dbReference>
<organism evidence="2 3">
    <name type="scientific">Blastomonas natatoria</name>
    <dbReference type="NCBI Taxonomy" id="34015"/>
    <lineage>
        <taxon>Bacteria</taxon>
        <taxon>Pseudomonadati</taxon>
        <taxon>Pseudomonadota</taxon>
        <taxon>Alphaproteobacteria</taxon>
        <taxon>Sphingomonadales</taxon>
        <taxon>Sphingomonadaceae</taxon>
        <taxon>Blastomonas</taxon>
    </lineage>
</organism>
<evidence type="ECO:0000313" key="3">
    <source>
        <dbReference type="Proteomes" id="UP000248014"/>
    </source>
</evidence>
<evidence type="ECO:0000313" key="2">
    <source>
        <dbReference type="EMBL" id="PXW76268.1"/>
    </source>
</evidence>
<comment type="caution">
    <text evidence="2">The sequence shown here is derived from an EMBL/GenBank/DDBJ whole genome shotgun (WGS) entry which is preliminary data.</text>
</comment>
<gene>
    <name evidence="2" type="ORF">C7451_10539</name>
</gene>
<dbReference type="Proteomes" id="UP000248014">
    <property type="component" value="Unassembled WGS sequence"/>
</dbReference>
<dbReference type="Pfam" id="PF14535">
    <property type="entry name" value="AMP-binding_C_2"/>
    <property type="match status" value="1"/>
</dbReference>
<sequence length="459" mass="50520">MTFPSYFEAFDARQMLADYPVGDAFTQRYTGMSRDELFAIQDRQFRRLMQRGWQIPFYQRLWGQAGIEPGDIQGLADITKLPVYDKSDLMASIADHPPFGDFAGIDMRDPSRAPSIFHTTSGTTGRPQALLFGPKGREITNLLVGRMYRWQGLQPSDVIQSVYGHGMINGGHYIREAVTHFTNSLFLSAGTGIETRSLGQVNLMADFGVTVLVGFVDYIRKLADTAVAEQLLDRINIRMIVGHLGTEDRASVEAAWGGAKAFDWYGVGDTGSIAGEGPERDGLYVWEDAQYLELLDIDSGQPVAPGETGDMVVTCLFKDDVAPCIRFNTHDITHELTGTNATGMAFKRIAGFKGRSDNMVKLRGINVFPHAIGALIENRSDLTGEFVCRVVRDPASQRDDMTVTLESRGGTDTGELAELMRRGLGVEVQVDLVAPGGTAALTQIEVRQKPIRLIDERGL</sequence>
<accession>A0A2V3V6B7</accession>
<dbReference type="PANTHER" id="PTHR43845">
    <property type="entry name" value="BLR5969 PROTEIN"/>
    <property type="match status" value="1"/>
</dbReference>
<dbReference type="EMBL" id="QJJM01000005">
    <property type="protein sequence ID" value="PXW76268.1"/>
    <property type="molecule type" value="Genomic_DNA"/>
</dbReference>
<dbReference type="RefSeq" id="WP_110298319.1">
    <property type="nucleotide sequence ID" value="NZ_QJJM01000005.1"/>
</dbReference>
<dbReference type="SUPFAM" id="SSF56801">
    <property type="entry name" value="Acetyl-CoA synthetase-like"/>
    <property type="match status" value="1"/>
</dbReference>
<dbReference type="PANTHER" id="PTHR43845:SF1">
    <property type="entry name" value="BLR5969 PROTEIN"/>
    <property type="match status" value="1"/>
</dbReference>
<evidence type="ECO:0000259" key="1">
    <source>
        <dbReference type="Pfam" id="PF14535"/>
    </source>
</evidence>
<keyword evidence="2" id="KW-0436">Ligase</keyword>
<proteinExistence type="predicted"/>
<dbReference type="OrthoDB" id="580775at2"/>
<dbReference type="GO" id="GO:0016874">
    <property type="term" value="F:ligase activity"/>
    <property type="evidence" value="ECO:0007669"/>
    <property type="project" value="UniProtKB-KW"/>
</dbReference>
<dbReference type="AlphaFoldDB" id="A0A2V3V6B7"/>
<dbReference type="InterPro" id="IPR028154">
    <property type="entry name" value="AMP-dep_Lig_C"/>
</dbReference>
<reference evidence="2 3" key="1">
    <citation type="submission" date="2018-05" db="EMBL/GenBank/DDBJ databases">
        <title>Genomic Encyclopedia of Type Strains, Phase IV (KMG-IV): sequencing the most valuable type-strain genomes for metagenomic binning, comparative biology and taxonomic classification.</title>
        <authorList>
            <person name="Goeker M."/>
        </authorList>
    </citation>
    <scope>NUCLEOTIDE SEQUENCE [LARGE SCALE GENOMIC DNA]</scope>
    <source>
        <strain evidence="2 3">DSM 3183</strain>
    </source>
</reference>
<dbReference type="Gene3D" id="3.40.50.12780">
    <property type="entry name" value="N-terminal domain of ligase-like"/>
    <property type="match status" value="1"/>
</dbReference>
<name>A0A2V3V6B7_9SPHN</name>